<gene>
    <name evidence="5" type="ORF">EJD97_022332</name>
</gene>
<dbReference type="PANTHER" id="PTHR33022:SF13">
    <property type="entry name" value="UBIQUITIN-LIKE PROTEASE FAMILY PROFILE DOMAIN-CONTAINING PROTEIN"/>
    <property type="match status" value="1"/>
</dbReference>
<dbReference type="GO" id="GO:0006508">
    <property type="term" value="P:proteolysis"/>
    <property type="evidence" value="ECO:0007669"/>
    <property type="project" value="UniProtKB-KW"/>
</dbReference>
<reference evidence="5" key="1">
    <citation type="submission" date="2019-05" db="EMBL/GenBank/DDBJ databases">
        <title>The de novo reference genome and transcriptome assemblies of the wild tomato species Solanum chilense.</title>
        <authorList>
            <person name="Stam R."/>
            <person name="Nosenko T."/>
            <person name="Hoerger A.C."/>
            <person name="Stephan W."/>
            <person name="Seidel M.A."/>
            <person name="Kuhn J.M.M."/>
            <person name="Haberer G."/>
            <person name="Tellier A."/>
        </authorList>
    </citation>
    <scope>NUCLEOTIDE SEQUENCE</scope>
    <source>
        <tissue evidence="5">Mature leaves</tissue>
    </source>
</reference>
<dbReference type="PROSITE" id="PS50600">
    <property type="entry name" value="ULP_PROTEASE"/>
    <property type="match status" value="1"/>
</dbReference>
<dbReference type="AlphaFoldDB" id="A0A6N2ADZ0"/>
<dbReference type="PANTHER" id="PTHR33022">
    <property type="entry name" value="DUF1985 DOMAIN-CONTAINING PROTEIN"/>
    <property type="match status" value="1"/>
</dbReference>
<accession>A0A6N2ADZ0</accession>
<comment type="caution">
    <text evidence="5">The sequence shown here is derived from an EMBL/GenBank/DDBJ whole genome shotgun (WGS) entry which is preliminary data.</text>
</comment>
<sequence length="193" mass="21869">MDDDDDSLTTQEHIDRASVVSVHERSIISIIKGFGIPAALPWHLLDEVYIPINCDQEFHWVLAVVELKNSGFFEENERTKFADCHAYKDNNNGSLLEPQVPFMIEFAQDIPTQESDSLDCGLYVTAFAEYISDQINISYADFNPDYLRQRYGALLWSYGSEKAKCGYVSDNDDPPKSRGVVTPPTEEDLVHIV</sequence>
<evidence type="ECO:0000313" key="5">
    <source>
        <dbReference type="EMBL" id="TMW80245.1"/>
    </source>
</evidence>
<organism evidence="5">
    <name type="scientific">Solanum chilense</name>
    <name type="common">Tomato</name>
    <name type="synonym">Lycopersicon chilense</name>
    <dbReference type="NCBI Taxonomy" id="4083"/>
    <lineage>
        <taxon>Eukaryota</taxon>
        <taxon>Viridiplantae</taxon>
        <taxon>Streptophyta</taxon>
        <taxon>Embryophyta</taxon>
        <taxon>Tracheophyta</taxon>
        <taxon>Spermatophyta</taxon>
        <taxon>Magnoliopsida</taxon>
        <taxon>eudicotyledons</taxon>
        <taxon>Gunneridae</taxon>
        <taxon>Pentapetalae</taxon>
        <taxon>asterids</taxon>
        <taxon>lamiids</taxon>
        <taxon>Solanales</taxon>
        <taxon>Solanaceae</taxon>
        <taxon>Solanoideae</taxon>
        <taxon>Solaneae</taxon>
        <taxon>Solanum</taxon>
        <taxon>Solanum subgen. Lycopersicon</taxon>
    </lineage>
</organism>
<proteinExistence type="inferred from homology"/>
<evidence type="ECO:0000259" key="4">
    <source>
        <dbReference type="PROSITE" id="PS50600"/>
    </source>
</evidence>
<dbReference type="Gene3D" id="3.40.395.10">
    <property type="entry name" value="Adenoviral Proteinase, Chain A"/>
    <property type="match status" value="1"/>
</dbReference>
<dbReference type="EMBL" id="RXGB01070228">
    <property type="protein sequence ID" value="TMW80245.1"/>
    <property type="molecule type" value="Genomic_DNA"/>
</dbReference>
<evidence type="ECO:0000256" key="3">
    <source>
        <dbReference type="ARBA" id="ARBA00022801"/>
    </source>
</evidence>
<dbReference type="GO" id="GO:0008234">
    <property type="term" value="F:cysteine-type peptidase activity"/>
    <property type="evidence" value="ECO:0007669"/>
    <property type="project" value="InterPro"/>
</dbReference>
<feature type="domain" description="Ubiquitin-like protease family profile" evidence="4">
    <location>
        <begin position="1"/>
        <end position="131"/>
    </location>
</feature>
<comment type="similarity">
    <text evidence="1">Belongs to the peptidase C48 family.</text>
</comment>
<dbReference type="InterPro" id="IPR038765">
    <property type="entry name" value="Papain-like_cys_pep_sf"/>
</dbReference>
<name>A0A6N2ADZ0_SOLCI</name>
<dbReference type="InterPro" id="IPR003653">
    <property type="entry name" value="Peptidase_C48_C"/>
</dbReference>
<evidence type="ECO:0000256" key="2">
    <source>
        <dbReference type="ARBA" id="ARBA00022670"/>
    </source>
</evidence>
<protein>
    <recommendedName>
        <fullName evidence="4">Ubiquitin-like protease family profile domain-containing protein</fullName>
    </recommendedName>
</protein>
<dbReference type="SUPFAM" id="SSF54001">
    <property type="entry name" value="Cysteine proteinases"/>
    <property type="match status" value="1"/>
</dbReference>
<keyword evidence="2" id="KW-0645">Protease</keyword>
<dbReference type="Pfam" id="PF02902">
    <property type="entry name" value="Peptidase_C48"/>
    <property type="match status" value="1"/>
</dbReference>
<evidence type="ECO:0000256" key="1">
    <source>
        <dbReference type="ARBA" id="ARBA00005234"/>
    </source>
</evidence>
<keyword evidence="3" id="KW-0378">Hydrolase</keyword>